<evidence type="ECO:0000256" key="7">
    <source>
        <dbReference type="SAM" id="MobiDB-lite"/>
    </source>
</evidence>
<dbReference type="GO" id="GO:0010945">
    <property type="term" value="F:coenzyme A diphosphatase activity"/>
    <property type="evidence" value="ECO:0007669"/>
    <property type="project" value="InterPro"/>
</dbReference>
<evidence type="ECO:0000313" key="10">
    <source>
        <dbReference type="Proteomes" id="UP000186607"/>
    </source>
</evidence>
<comment type="caution">
    <text evidence="9">The sequence shown here is derived from an EMBL/GenBank/DDBJ whole genome shotgun (WGS) entry which is preliminary data.</text>
</comment>
<keyword evidence="4 9" id="KW-0378">Hydrolase</keyword>
<sequence>MSDQPSTDPLDVSLLEDVQTRGDTRGNLDPWEGWLAARRRQTLHLPDYRPAAVLVALTREADPRVLLTVRSSELPTHRGQIAFPGGSLEAGESVIAGAVREAWEEVGLDPATVTVLGEMDDVYTPAGFHVTPVLARVPAQPALRLSGEVAQLLLPTLSELRALTPTRENRQMPDGQPVVLYRYPWQGHDIWGMTARVLHDLLTDGPL</sequence>
<dbReference type="SUPFAM" id="SSF55811">
    <property type="entry name" value="Nudix"/>
    <property type="match status" value="1"/>
</dbReference>
<dbReference type="InterPro" id="IPR015797">
    <property type="entry name" value="NUDIX_hydrolase-like_dom_sf"/>
</dbReference>
<dbReference type="InterPro" id="IPR045121">
    <property type="entry name" value="CoAse"/>
</dbReference>
<dbReference type="InterPro" id="IPR020084">
    <property type="entry name" value="NUDIX_hydrolase_CS"/>
</dbReference>
<evidence type="ECO:0000256" key="3">
    <source>
        <dbReference type="ARBA" id="ARBA00022723"/>
    </source>
</evidence>
<comment type="cofactor">
    <cofactor evidence="2">
        <name>Mg(2+)</name>
        <dbReference type="ChEBI" id="CHEBI:18420"/>
    </cofactor>
</comment>
<keyword evidence="5" id="KW-0460">Magnesium</keyword>
<dbReference type="Proteomes" id="UP000186607">
    <property type="component" value="Unassembled WGS sequence"/>
</dbReference>
<keyword evidence="10" id="KW-1185">Reference proteome</keyword>
<evidence type="ECO:0000256" key="4">
    <source>
        <dbReference type="ARBA" id="ARBA00022801"/>
    </source>
</evidence>
<keyword evidence="3" id="KW-0479">Metal-binding</keyword>
<dbReference type="GO" id="GO:0046872">
    <property type="term" value="F:metal ion binding"/>
    <property type="evidence" value="ECO:0007669"/>
    <property type="project" value="UniProtKB-KW"/>
</dbReference>
<evidence type="ECO:0000256" key="1">
    <source>
        <dbReference type="ARBA" id="ARBA00001936"/>
    </source>
</evidence>
<dbReference type="EMBL" id="MSTI01000077">
    <property type="protein sequence ID" value="OLV17933.1"/>
    <property type="molecule type" value="Genomic_DNA"/>
</dbReference>
<comment type="cofactor">
    <cofactor evidence="1">
        <name>Mn(2+)</name>
        <dbReference type="ChEBI" id="CHEBI:29035"/>
    </cofactor>
</comment>
<dbReference type="PANTHER" id="PTHR12992:SF11">
    <property type="entry name" value="MITOCHONDRIAL COENZYME A DIPHOSPHATASE NUDT8"/>
    <property type="match status" value="1"/>
</dbReference>
<evidence type="ECO:0000313" key="9">
    <source>
        <dbReference type="EMBL" id="OLV17933.1"/>
    </source>
</evidence>
<dbReference type="CDD" id="cd03426">
    <property type="entry name" value="NUDIX_CoAse_Nudt7"/>
    <property type="match status" value="1"/>
</dbReference>
<dbReference type="PROSITE" id="PS51462">
    <property type="entry name" value="NUDIX"/>
    <property type="match status" value="1"/>
</dbReference>
<feature type="domain" description="Nudix hydrolase" evidence="8">
    <location>
        <begin position="48"/>
        <end position="177"/>
    </location>
</feature>
<evidence type="ECO:0000256" key="2">
    <source>
        <dbReference type="ARBA" id="ARBA00001946"/>
    </source>
</evidence>
<evidence type="ECO:0000259" key="8">
    <source>
        <dbReference type="PROSITE" id="PS51462"/>
    </source>
</evidence>
<dbReference type="Gene3D" id="3.90.79.10">
    <property type="entry name" value="Nucleoside Triphosphate Pyrophosphohydrolase"/>
    <property type="match status" value="1"/>
</dbReference>
<organism evidence="9 10">
    <name type="scientific">Deinococcus marmoris</name>
    <dbReference type="NCBI Taxonomy" id="249408"/>
    <lineage>
        <taxon>Bacteria</taxon>
        <taxon>Thermotogati</taxon>
        <taxon>Deinococcota</taxon>
        <taxon>Deinococci</taxon>
        <taxon>Deinococcales</taxon>
        <taxon>Deinococcaceae</taxon>
        <taxon>Deinococcus</taxon>
    </lineage>
</organism>
<gene>
    <name evidence="9" type="ORF">BOO71_0006856</name>
</gene>
<accession>A0A1U7NYD4</accession>
<dbReference type="AlphaFoldDB" id="A0A1U7NYD4"/>
<name>A0A1U7NYD4_9DEIO</name>
<dbReference type="InterPro" id="IPR000086">
    <property type="entry name" value="NUDIX_hydrolase_dom"/>
</dbReference>
<dbReference type="PANTHER" id="PTHR12992">
    <property type="entry name" value="NUDIX HYDROLASE"/>
    <property type="match status" value="1"/>
</dbReference>
<protein>
    <submittedName>
        <fullName evidence="9">Coenzyme A pyrophosphatase, nudix hydrolase family</fullName>
    </submittedName>
</protein>
<keyword evidence="6" id="KW-0464">Manganese</keyword>
<proteinExistence type="predicted"/>
<feature type="region of interest" description="Disordered" evidence="7">
    <location>
        <begin position="1"/>
        <end position="24"/>
    </location>
</feature>
<evidence type="ECO:0000256" key="5">
    <source>
        <dbReference type="ARBA" id="ARBA00022842"/>
    </source>
</evidence>
<dbReference type="PROSITE" id="PS00893">
    <property type="entry name" value="NUDIX_BOX"/>
    <property type="match status" value="1"/>
</dbReference>
<reference evidence="9 10" key="1">
    <citation type="submission" date="2017-01" db="EMBL/GenBank/DDBJ databases">
        <title>Genome Analysis of Deinococcus marmoris KOPRI26562.</title>
        <authorList>
            <person name="Kim J.H."/>
            <person name="Oh H.-M."/>
        </authorList>
    </citation>
    <scope>NUCLEOTIDE SEQUENCE [LARGE SCALE GENOMIC DNA]</scope>
    <source>
        <strain evidence="9 10">KOPRI26562</strain>
    </source>
</reference>
<evidence type="ECO:0000256" key="6">
    <source>
        <dbReference type="ARBA" id="ARBA00023211"/>
    </source>
</evidence>
<dbReference type="Pfam" id="PF00293">
    <property type="entry name" value="NUDIX"/>
    <property type="match status" value="1"/>
</dbReference>
<dbReference type="STRING" id="249408.BOO71_0006856"/>